<sequence length="118" mass="13216">MLELLLEHVVPEIISLLEIIGVVVITIGAAKAFFYYVKALFVESDTPIRIELANALALGLEFKMGAEILKTVLVRNFEEIYVLGAIILLRALLSLMIHFEIKAEKERDTHSEASANNY</sequence>
<dbReference type="Proteomes" id="UP000284868">
    <property type="component" value="Unassembled WGS sequence"/>
</dbReference>
<keyword evidence="1" id="KW-0812">Transmembrane</keyword>
<keyword evidence="1" id="KW-1133">Transmembrane helix</keyword>
<dbReference type="AlphaFoldDB" id="A0A415NZY1"/>
<reference evidence="3 4" key="1">
    <citation type="submission" date="2018-08" db="EMBL/GenBank/DDBJ databases">
        <title>A genome reference for cultivated species of the human gut microbiota.</title>
        <authorList>
            <person name="Zou Y."/>
            <person name="Xue W."/>
            <person name="Luo G."/>
        </authorList>
    </citation>
    <scope>NUCLEOTIDE SEQUENCE [LARGE SCALE GENOMIC DNA]</scope>
    <source>
        <strain evidence="3 4">AF35-6BH</strain>
    </source>
</reference>
<accession>A0A415NZY1</accession>
<feature type="transmembrane region" description="Helical" evidence="1">
    <location>
        <begin position="80"/>
        <end position="99"/>
    </location>
</feature>
<evidence type="ECO:0000256" key="1">
    <source>
        <dbReference type="SAM" id="Phobius"/>
    </source>
</evidence>
<dbReference type="EMBL" id="JAGZMZ010000036">
    <property type="protein sequence ID" value="MBS4885013.1"/>
    <property type="molecule type" value="Genomic_DNA"/>
</dbReference>
<dbReference type="PANTHER" id="PTHR38468:SF1">
    <property type="entry name" value="SLL0939 PROTEIN"/>
    <property type="match status" value="1"/>
</dbReference>
<feature type="transmembrane region" description="Helical" evidence="1">
    <location>
        <begin position="12"/>
        <end position="37"/>
    </location>
</feature>
<dbReference type="Pfam" id="PF07784">
    <property type="entry name" value="DUF1622"/>
    <property type="match status" value="1"/>
</dbReference>
<keyword evidence="4" id="KW-1185">Reference proteome</keyword>
<evidence type="ECO:0000313" key="3">
    <source>
        <dbReference type="EMBL" id="RHM06070.1"/>
    </source>
</evidence>
<evidence type="ECO:0000313" key="2">
    <source>
        <dbReference type="EMBL" id="MBS4885013.1"/>
    </source>
</evidence>
<protein>
    <submittedName>
        <fullName evidence="3">DUF1622 domain-containing protein</fullName>
    </submittedName>
</protein>
<dbReference type="GeneID" id="92793211"/>
<keyword evidence="1" id="KW-0472">Membrane</keyword>
<evidence type="ECO:0000313" key="4">
    <source>
        <dbReference type="Proteomes" id="UP000284868"/>
    </source>
</evidence>
<dbReference type="InterPro" id="IPR012427">
    <property type="entry name" value="DUF1622"/>
</dbReference>
<proteinExistence type="predicted"/>
<name>A0A415NZY1_9FIRM</name>
<dbReference type="RefSeq" id="WP_004798972.1">
    <property type="nucleotide sequence ID" value="NZ_CABKNA010000005.1"/>
</dbReference>
<dbReference type="PANTHER" id="PTHR38468">
    <property type="entry name" value="SLL0939 PROTEIN"/>
    <property type="match status" value="1"/>
</dbReference>
<dbReference type="OrthoDB" id="1654752at2"/>
<gene>
    <name evidence="3" type="ORF">DWZ83_10005</name>
    <name evidence="2" type="ORF">KHZ85_09700</name>
</gene>
<dbReference type="EMBL" id="QRPK01000090">
    <property type="protein sequence ID" value="RHM06070.1"/>
    <property type="molecule type" value="Genomic_DNA"/>
</dbReference>
<dbReference type="Proteomes" id="UP000753219">
    <property type="component" value="Unassembled WGS sequence"/>
</dbReference>
<organism evidence="3 4">
    <name type="scientific">Amedibacillus dolichus</name>
    <dbReference type="NCBI Taxonomy" id="31971"/>
    <lineage>
        <taxon>Bacteria</taxon>
        <taxon>Bacillati</taxon>
        <taxon>Bacillota</taxon>
        <taxon>Erysipelotrichia</taxon>
        <taxon>Erysipelotrichales</taxon>
        <taxon>Erysipelotrichaceae</taxon>
        <taxon>Amedibacillus</taxon>
    </lineage>
</organism>
<reference evidence="2" key="2">
    <citation type="submission" date="2021-02" db="EMBL/GenBank/DDBJ databases">
        <title>Infant gut strain persistence is associated with maternal origin, phylogeny, and functional potential including surface adhesion and iron acquisition.</title>
        <authorList>
            <person name="Lou Y.C."/>
        </authorList>
    </citation>
    <scope>NUCLEOTIDE SEQUENCE</scope>
    <source>
        <strain evidence="2">L3_108_103G1_dasL3_108_103G1_concoct_2</strain>
    </source>
</reference>
<comment type="caution">
    <text evidence="3">The sequence shown here is derived from an EMBL/GenBank/DDBJ whole genome shotgun (WGS) entry which is preliminary data.</text>
</comment>